<gene>
    <name evidence="2" type="ORF">C4D60_Mb10t13490</name>
</gene>
<name>A0A4S8IWW5_MUSBA</name>
<proteinExistence type="predicted"/>
<organism evidence="2 3">
    <name type="scientific">Musa balbisiana</name>
    <name type="common">Banana</name>
    <dbReference type="NCBI Taxonomy" id="52838"/>
    <lineage>
        <taxon>Eukaryota</taxon>
        <taxon>Viridiplantae</taxon>
        <taxon>Streptophyta</taxon>
        <taxon>Embryophyta</taxon>
        <taxon>Tracheophyta</taxon>
        <taxon>Spermatophyta</taxon>
        <taxon>Magnoliopsida</taxon>
        <taxon>Liliopsida</taxon>
        <taxon>Zingiberales</taxon>
        <taxon>Musaceae</taxon>
        <taxon>Musa</taxon>
    </lineage>
</organism>
<keyword evidence="1" id="KW-0119">Carbohydrate metabolism</keyword>
<evidence type="ECO:0000313" key="2">
    <source>
        <dbReference type="EMBL" id="THU53351.1"/>
    </source>
</evidence>
<keyword evidence="3" id="KW-1185">Reference proteome</keyword>
<protein>
    <submittedName>
        <fullName evidence="2">Uncharacterized protein</fullName>
    </submittedName>
</protein>
<dbReference type="InterPro" id="IPR008811">
    <property type="entry name" value="Glycosyl_hydrolases_36"/>
</dbReference>
<sequence>MQTDFPRIEYGLDDDVSQCVRITMKKSGFAPLGLIVMYNSGGAIYRRSEKQHFSLRNQARSPGRFGAYSSTWPVYCSVDNSEVELNYDPNNGLLSFHLSDAYCKNSFSYVRMKYLNFP</sequence>
<reference evidence="2 3" key="1">
    <citation type="journal article" date="2019" name="Nat. Plants">
        <title>Genome sequencing of Musa balbisiana reveals subgenome evolution and function divergence in polyploid bananas.</title>
        <authorList>
            <person name="Yao X."/>
        </authorList>
    </citation>
    <scope>NUCLEOTIDE SEQUENCE [LARGE SCALE GENOMIC DNA]</scope>
    <source>
        <strain evidence="3">cv. DH-PKW</strain>
        <tissue evidence="2">Leaves</tissue>
    </source>
</reference>
<dbReference type="PANTHER" id="PTHR31268">
    <property type="match status" value="1"/>
</dbReference>
<dbReference type="STRING" id="52838.A0A4S8IWW5"/>
<dbReference type="PANTHER" id="PTHR31268:SF32">
    <property type="entry name" value="GALACTINOL--SUCROSE GALACTOSYLTRANSFERASE 2-RELATED"/>
    <property type="match status" value="1"/>
</dbReference>
<accession>A0A4S8IWW5</accession>
<evidence type="ECO:0000313" key="3">
    <source>
        <dbReference type="Proteomes" id="UP000317650"/>
    </source>
</evidence>
<dbReference type="Proteomes" id="UP000317650">
    <property type="component" value="Chromosome 10"/>
</dbReference>
<dbReference type="Pfam" id="PF05691">
    <property type="entry name" value="Raffinose_syn"/>
    <property type="match status" value="1"/>
</dbReference>
<comment type="caution">
    <text evidence="2">The sequence shown here is derived from an EMBL/GenBank/DDBJ whole genome shotgun (WGS) entry which is preliminary data.</text>
</comment>
<dbReference type="AlphaFoldDB" id="A0A4S8IWW5"/>
<dbReference type="EMBL" id="PYDT01000008">
    <property type="protein sequence ID" value="THU53351.1"/>
    <property type="molecule type" value="Genomic_DNA"/>
</dbReference>
<evidence type="ECO:0000256" key="1">
    <source>
        <dbReference type="ARBA" id="ARBA00023277"/>
    </source>
</evidence>